<keyword evidence="1" id="KW-0472">Membrane</keyword>
<reference evidence="2" key="1">
    <citation type="submission" date="2020-05" db="EMBL/GenBank/DDBJ databases">
        <authorList>
            <person name="Chiriac C."/>
            <person name="Salcher M."/>
            <person name="Ghai R."/>
            <person name="Kavagutti S V."/>
        </authorList>
    </citation>
    <scope>NUCLEOTIDE SEQUENCE</scope>
</reference>
<evidence type="ECO:0000256" key="1">
    <source>
        <dbReference type="SAM" id="Phobius"/>
    </source>
</evidence>
<protein>
    <submittedName>
        <fullName evidence="2">Unannotated protein</fullName>
    </submittedName>
</protein>
<keyword evidence="1" id="KW-0812">Transmembrane</keyword>
<dbReference type="AlphaFoldDB" id="A0A6J6CYS1"/>
<gene>
    <name evidence="2" type="ORF">UFOPK1572_00465</name>
</gene>
<dbReference type="Gene3D" id="2.60.40.10">
    <property type="entry name" value="Immunoglobulins"/>
    <property type="match status" value="1"/>
</dbReference>
<keyword evidence="1" id="KW-1133">Transmembrane helix</keyword>
<proteinExistence type="predicted"/>
<dbReference type="Pfam" id="PF05345">
    <property type="entry name" value="He_PIG"/>
    <property type="match status" value="1"/>
</dbReference>
<evidence type="ECO:0000313" key="2">
    <source>
        <dbReference type="EMBL" id="CAB4555549.1"/>
    </source>
</evidence>
<feature type="transmembrane region" description="Helical" evidence="1">
    <location>
        <begin position="300"/>
        <end position="320"/>
    </location>
</feature>
<dbReference type="GO" id="GO:0016020">
    <property type="term" value="C:membrane"/>
    <property type="evidence" value="ECO:0007669"/>
    <property type="project" value="InterPro"/>
</dbReference>
<dbReference type="InterPro" id="IPR013783">
    <property type="entry name" value="Ig-like_fold"/>
</dbReference>
<dbReference type="EMBL" id="CAEZTC010000042">
    <property type="protein sequence ID" value="CAB4555549.1"/>
    <property type="molecule type" value="Genomic_DNA"/>
</dbReference>
<dbReference type="SUPFAM" id="SSF49313">
    <property type="entry name" value="Cadherin-like"/>
    <property type="match status" value="1"/>
</dbReference>
<organism evidence="2">
    <name type="scientific">freshwater metagenome</name>
    <dbReference type="NCBI Taxonomy" id="449393"/>
    <lineage>
        <taxon>unclassified sequences</taxon>
        <taxon>metagenomes</taxon>
        <taxon>ecological metagenomes</taxon>
    </lineage>
</organism>
<dbReference type="GO" id="GO:0005509">
    <property type="term" value="F:calcium ion binding"/>
    <property type="evidence" value="ECO:0007669"/>
    <property type="project" value="InterPro"/>
</dbReference>
<accession>A0A6J6CYS1</accession>
<dbReference type="InterPro" id="IPR015919">
    <property type="entry name" value="Cadherin-like_sf"/>
</dbReference>
<name>A0A6J6CYS1_9ZZZZ</name>
<sequence>MYTISNTGGAVTSYSIAPALPAGLSFSTVTGLISGTPTALSTARNYTVTARRVDANNGASSSDSAVFNLEVGNVAPTTTTTTAPPATTIAPVVNSAPASDSTTADVNTNIVATPQTSRQNSTVTTVVSPAIVATTVPPTTTTTTTIPAPTAPELSSGEVGALVDGEEVDTTLTRSNNALVVSGAGIEASVYGMSPEGARIDLDADGLLRLDTQDQVVVEAEGYEAGNVVDVWMYSTPTRLGQLTVDTTGAIKGSFLLPDSLESGDHRVVLNGQNNRGQDVILGIGVSVGEVNQSSLASRLLIIIPVSFAILAALIIPTTLRRRREESRTN</sequence>